<dbReference type="GO" id="GO:0042773">
    <property type="term" value="P:ATP synthesis coupled electron transport"/>
    <property type="evidence" value="ECO:0007669"/>
    <property type="project" value="TreeGrafter"/>
</dbReference>
<evidence type="ECO:0000256" key="3">
    <source>
        <dbReference type="ARBA" id="ARBA00022448"/>
    </source>
</evidence>
<dbReference type="PROSITE" id="PS51257">
    <property type="entry name" value="PROKAR_LIPOPROTEIN"/>
    <property type="match status" value="1"/>
</dbReference>
<dbReference type="AlphaFoldDB" id="A0A5M4B464"/>
<keyword evidence="10 15" id="KW-0560">Oxidoreductase</keyword>
<keyword evidence="8 15" id="KW-0249">Electron transport</keyword>
<dbReference type="GO" id="GO:0009486">
    <property type="term" value="F:cytochrome bo3 ubiquinol oxidase activity"/>
    <property type="evidence" value="ECO:0007669"/>
    <property type="project" value="InterPro"/>
</dbReference>
<evidence type="ECO:0000256" key="10">
    <source>
        <dbReference type="ARBA" id="ARBA00023002"/>
    </source>
</evidence>
<organism evidence="19 20">
    <name type="scientific">Prolixibacter bellariivorans</name>
    <dbReference type="NCBI Taxonomy" id="314319"/>
    <lineage>
        <taxon>Bacteria</taxon>
        <taxon>Pseudomonadati</taxon>
        <taxon>Bacteroidota</taxon>
        <taxon>Bacteroidia</taxon>
        <taxon>Marinilabiliales</taxon>
        <taxon>Prolixibacteraceae</taxon>
        <taxon>Prolixibacter</taxon>
    </lineage>
</organism>
<evidence type="ECO:0000259" key="17">
    <source>
        <dbReference type="PROSITE" id="PS50857"/>
    </source>
</evidence>
<evidence type="ECO:0000256" key="12">
    <source>
        <dbReference type="ARBA" id="ARBA00023139"/>
    </source>
</evidence>
<feature type="domain" description="Cytochrome oxidase subunit II copper A binding" evidence="17">
    <location>
        <begin position="125"/>
        <end position="237"/>
    </location>
</feature>
<feature type="transmembrane region" description="Helical" evidence="16">
    <location>
        <begin position="89"/>
        <end position="109"/>
    </location>
</feature>
<dbReference type="Pfam" id="PF06481">
    <property type="entry name" value="COX_ARM"/>
    <property type="match status" value="1"/>
</dbReference>
<dbReference type="NCBIfam" id="TIGR01433">
    <property type="entry name" value="CyoA"/>
    <property type="match status" value="1"/>
</dbReference>
<dbReference type="InterPro" id="IPR045187">
    <property type="entry name" value="CcO_II"/>
</dbReference>
<evidence type="ECO:0000256" key="11">
    <source>
        <dbReference type="ARBA" id="ARBA00023136"/>
    </source>
</evidence>
<dbReference type="PANTHER" id="PTHR22888">
    <property type="entry name" value="CYTOCHROME C OXIDASE, SUBUNIT II"/>
    <property type="match status" value="1"/>
</dbReference>
<dbReference type="RefSeq" id="WP_234406859.1">
    <property type="nucleotide sequence ID" value="NZ_BLAX01000001.1"/>
</dbReference>
<name>A0A5M4B464_9BACT</name>
<evidence type="ECO:0000256" key="16">
    <source>
        <dbReference type="SAM" id="Phobius"/>
    </source>
</evidence>
<feature type="transmembrane region" description="Helical" evidence="16">
    <location>
        <begin position="43"/>
        <end position="68"/>
    </location>
</feature>
<dbReference type="GO" id="GO:0005886">
    <property type="term" value="C:plasma membrane"/>
    <property type="evidence" value="ECO:0007669"/>
    <property type="project" value="UniProtKB-SubCell"/>
</dbReference>
<keyword evidence="7" id="KW-0732">Signal</keyword>
<dbReference type="InterPro" id="IPR008972">
    <property type="entry name" value="Cupredoxin"/>
</dbReference>
<dbReference type="PANTHER" id="PTHR22888:SF18">
    <property type="entry name" value="CYTOCHROME BO(3) UBIQUINOL OXIDASE SUBUNIT 2"/>
    <property type="match status" value="1"/>
</dbReference>
<dbReference type="SUPFAM" id="SSF81464">
    <property type="entry name" value="Cytochrome c oxidase subunit II-like, transmembrane region"/>
    <property type="match status" value="1"/>
</dbReference>
<dbReference type="InterPro" id="IPR011759">
    <property type="entry name" value="Cyt_c_oxidase_su2_TM_dom"/>
</dbReference>
<evidence type="ECO:0000256" key="7">
    <source>
        <dbReference type="ARBA" id="ARBA00022729"/>
    </source>
</evidence>
<evidence type="ECO:0000256" key="5">
    <source>
        <dbReference type="ARBA" id="ARBA00022660"/>
    </source>
</evidence>
<dbReference type="GO" id="GO:0004129">
    <property type="term" value="F:cytochrome-c oxidase activity"/>
    <property type="evidence" value="ECO:0007669"/>
    <property type="project" value="UniProtKB-UniRule"/>
</dbReference>
<evidence type="ECO:0000256" key="14">
    <source>
        <dbReference type="ARBA" id="ARBA00030198"/>
    </source>
</evidence>
<dbReference type="InterPro" id="IPR010514">
    <property type="entry name" value="COX_ARM"/>
</dbReference>
<keyword evidence="6 16" id="KW-0812">Transmembrane</keyword>
<dbReference type="EMBL" id="BLAX01000001">
    <property type="protein sequence ID" value="GET34969.1"/>
    <property type="molecule type" value="Genomic_DNA"/>
</dbReference>
<evidence type="ECO:0000259" key="18">
    <source>
        <dbReference type="PROSITE" id="PS50999"/>
    </source>
</evidence>
<protein>
    <recommendedName>
        <fullName evidence="14">Ubiquinol oxidase polypeptide II</fullName>
    </recommendedName>
</protein>
<evidence type="ECO:0000256" key="8">
    <source>
        <dbReference type="ARBA" id="ARBA00022982"/>
    </source>
</evidence>
<dbReference type="GO" id="GO:0005507">
    <property type="term" value="F:copper ion binding"/>
    <property type="evidence" value="ECO:0007669"/>
    <property type="project" value="InterPro"/>
</dbReference>
<dbReference type="Gene3D" id="1.10.287.90">
    <property type="match status" value="1"/>
</dbReference>
<dbReference type="InterPro" id="IPR006333">
    <property type="entry name" value="Cyt_o_ubiquinol_oxidase_su2"/>
</dbReference>
<evidence type="ECO:0000256" key="6">
    <source>
        <dbReference type="ARBA" id="ARBA00022692"/>
    </source>
</evidence>
<dbReference type="Pfam" id="PF00116">
    <property type="entry name" value="COX2"/>
    <property type="match status" value="1"/>
</dbReference>
<dbReference type="PIRSF" id="PIRSF000292">
    <property type="entry name" value="Ubi_od_II"/>
    <property type="match status" value="1"/>
</dbReference>
<dbReference type="CDD" id="cd04212">
    <property type="entry name" value="CuRO_UO_II"/>
    <property type="match status" value="1"/>
</dbReference>
<dbReference type="PROSITE" id="PS50999">
    <property type="entry name" value="COX2_TM"/>
    <property type="match status" value="1"/>
</dbReference>
<evidence type="ECO:0000313" key="19">
    <source>
        <dbReference type="EMBL" id="GET34969.1"/>
    </source>
</evidence>
<keyword evidence="9 16" id="KW-1133">Transmembrane helix</keyword>
<feature type="domain" description="Cytochrome oxidase subunit II transmembrane region profile" evidence="18">
    <location>
        <begin position="22"/>
        <end position="119"/>
    </location>
</feature>
<dbReference type="InterPro" id="IPR036257">
    <property type="entry name" value="Cyt_c_oxidase_su2_TM_sf"/>
</dbReference>
<keyword evidence="5 15" id="KW-0679">Respiratory chain</keyword>
<keyword evidence="20" id="KW-1185">Reference proteome</keyword>
<dbReference type="InterPro" id="IPR002429">
    <property type="entry name" value="CcO_II-like_C"/>
</dbReference>
<evidence type="ECO:0000256" key="15">
    <source>
        <dbReference type="PIRNR" id="PIRNR000292"/>
    </source>
</evidence>
<reference evidence="19 20" key="1">
    <citation type="submission" date="2019-10" db="EMBL/GenBank/DDBJ databases">
        <title>Prolixibacter strains distinguished by the presence of nitrate reductase genes were adept at nitrate-dependent anaerobic corrosion of metallic iron and carbon steel.</title>
        <authorList>
            <person name="Iino T."/>
            <person name="Shono N."/>
            <person name="Ito K."/>
            <person name="Nakamura R."/>
            <person name="Sueoka K."/>
            <person name="Harayama S."/>
            <person name="Ohkuma M."/>
        </authorList>
    </citation>
    <scope>NUCLEOTIDE SEQUENCE [LARGE SCALE GENOMIC DNA]</scope>
    <source>
        <strain evidence="19 20">JCM 13498</strain>
    </source>
</reference>
<gene>
    <name evidence="19" type="primary">cyoA</name>
    <name evidence="19" type="ORF">PbJCM13498_38320</name>
</gene>
<evidence type="ECO:0000313" key="20">
    <source>
        <dbReference type="Proteomes" id="UP000391834"/>
    </source>
</evidence>
<keyword evidence="12" id="KW-0564">Palmitate</keyword>
<evidence type="ECO:0000256" key="9">
    <source>
        <dbReference type="ARBA" id="ARBA00022989"/>
    </source>
</evidence>
<accession>A0A5M4B464</accession>
<evidence type="ECO:0000256" key="2">
    <source>
        <dbReference type="ARBA" id="ARBA00007866"/>
    </source>
</evidence>
<keyword evidence="11 15" id="KW-0472">Membrane</keyword>
<comment type="caution">
    <text evidence="19">The sequence shown here is derived from an EMBL/GenBank/DDBJ whole genome shotgun (WGS) entry which is preliminary data.</text>
</comment>
<dbReference type="Proteomes" id="UP000391834">
    <property type="component" value="Unassembled WGS sequence"/>
</dbReference>
<keyword evidence="13" id="KW-0449">Lipoprotein</keyword>
<proteinExistence type="inferred from homology"/>
<dbReference type="SUPFAM" id="SSF49503">
    <property type="entry name" value="Cupredoxins"/>
    <property type="match status" value="1"/>
</dbReference>
<evidence type="ECO:0000256" key="13">
    <source>
        <dbReference type="ARBA" id="ARBA00023288"/>
    </source>
</evidence>
<comment type="subcellular location">
    <subcellularLocation>
        <location evidence="1">Cell membrane</location>
        <topology evidence="1">Multi-pass membrane protein</topology>
    </subcellularLocation>
</comment>
<keyword evidence="3 15" id="KW-0813">Transport</keyword>
<dbReference type="Gene3D" id="2.60.40.420">
    <property type="entry name" value="Cupredoxins - blue copper proteins"/>
    <property type="match status" value="1"/>
</dbReference>
<evidence type="ECO:0000256" key="1">
    <source>
        <dbReference type="ARBA" id="ARBA00004651"/>
    </source>
</evidence>
<sequence length="336" mass="38298">MMKKNRYKFLMGVVLLLGTVFLSSCSNMVVLDPKGPIGSEEAFLIKIAFILMLIVVLPVFVMVIWFSVRYRASNKKATYKPNWAHSHKIELVVWLVPIAIVAALSYLTWVKTHELDPYKPLESEVKPIRIEVVSTDWNWLFIYPDYNIAVVNHLVFPANAPLNFKLTSASVMTSFFIPQLGSQIYVMAGMQTKLHLLADHEGTYLGQNIEYSGNGYETMHFDAVATSQEEFEDWVEKAKQSPDKMTLATFKEFSEPNINYPVTTYSSVAPKLFNHIMMQFMGWMGGSDHNMNMTDDMDDMHHMHSMQDSTKMHEGHGAMTMPSDSGDVHTKTMEDK</sequence>
<keyword evidence="4 15" id="KW-1003">Cell membrane</keyword>
<dbReference type="GO" id="GO:0016682">
    <property type="term" value="F:oxidoreductase activity, acting on diphenols and related substances as donors, oxygen as acceptor"/>
    <property type="evidence" value="ECO:0007669"/>
    <property type="project" value="InterPro"/>
</dbReference>
<comment type="similarity">
    <text evidence="2 15">Belongs to the cytochrome c oxidase subunit 2 family.</text>
</comment>
<dbReference type="InterPro" id="IPR034227">
    <property type="entry name" value="CuRO_UO_II"/>
</dbReference>
<evidence type="ECO:0000256" key="4">
    <source>
        <dbReference type="ARBA" id="ARBA00022475"/>
    </source>
</evidence>
<dbReference type="PROSITE" id="PS50857">
    <property type="entry name" value="COX2_CUA"/>
    <property type="match status" value="1"/>
</dbReference>